<dbReference type="RefSeq" id="XP_001439307.1">
    <property type="nucleotide sequence ID" value="XM_001439270.1"/>
</dbReference>
<dbReference type="EMBL" id="CT868108">
    <property type="protein sequence ID" value="CAK71910.1"/>
    <property type="molecule type" value="Genomic_DNA"/>
</dbReference>
<evidence type="ECO:0000313" key="2">
    <source>
        <dbReference type="EMBL" id="CAK71910.1"/>
    </source>
</evidence>
<reference evidence="2 3" key="1">
    <citation type="journal article" date="2006" name="Nature">
        <title>Global trends of whole-genome duplications revealed by the ciliate Paramecium tetraurelia.</title>
        <authorList>
            <consortium name="Genoscope"/>
            <person name="Aury J.-M."/>
            <person name="Jaillon O."/>
            <person name="Duret L."/>
            <person name="Noel B."/>
            <person name="Jubin C."/>
            <person name="Porcel B.M."/>
            <person name="Segurens B."/>
            <person name="Daubin V."/>
            <person name="Anthouard V."/>
            <person name="Aiach N."/>
            <person name="Arnaiz O."/>
            <person name="Billaut A."/>
            <person name="Beisson J."/>
            <person name="Blanc I."/>
            <person name="Bouhouche K."/>
            <person name="Camara F."/>
            <person name="Duharcourt S."/>
            <person name="Guigo R."/>
            <person name="Gogendeau D."/>
            <person name="Katinka M."/>
            <person name="Keller A.-M."/>
            <person name="Kissmehl R."/>
            <person name="Klotz C."/>
            <person name="Koll F."/>
            <person name="Le Moue A."/>
            <person name="Lepere C."/>
            <person name="Malinsky S."/>
            <person name="Nowacki M."/>
            <person name="Nowak J.K."/>
            <person name="Plattner H."/>
            <person name="Poulain J."/>
            <person name="Ruiz F."/>
            <person name="Serrano V."/>
            <person name="Zagulski M."/>
            <person name="Dessen P."/>
            <person name="Betermier M."/>
            <person name="Weissenbach J."/>
            <person name="Scarpelli C."/>
            <person name="Schachter V."/>
            <person name="Sperling L."/>
            <person name="Meyer E."/>
            <person name="Cohen J."/>
            <person name="Wincker P."/>
        </authorList>
    </citation>
    <scope>NUCLEOTIDE SEQUENCE [LARGE SCALE GENOMIC DNA]</scope>
    <source>
        <strain evidence="2 3">Stock d4-2</strain>
    </source>
</reference>
<evidence type="ECO:0000313" key="3">
    <source>
        <dbReference type="Proteomes" id="UP000000600"/>
    </source>
</evidence>
<gene>
    <name evidence="2" type="ORF">GSPATT00008389001</name>
</gene>
<keyword evidence="3" id="KW-1185">Reference proteome</keyword>
<protein>
    <recommendedName>
        <fullName evidence="4">Transmembrane protein</fullName>
    </recommendedName>
</protein>
<dbReference type="AlphaFoldDB" id="A0CM93"/>
<name>A0CM93_PARTE</name>
<proteinExistence type="predicted"/>
<accession>A0CM93</accession>
<organism evidence="2 3">
    <name type="scientific">Paramecium tetraurelia</name>
    <dbReference type="NCBI Taxonomy" id="5888"/>
    <lineage>
        <taxon>Eukaryota</taxon>
        <taxon>Sar</taxon>
        <taxon>Alveolata</taxon>
        <taxon>Ciliophora</taxon>
        <taxon>Intramacronucleata</taxon>
        <taxon>Oligohymenophorea</taxon>
        <taxon>Peniculida</taxon>
        <taxon>Parameciidae</taxon>
        <taxon>Paramecium</taxon>
    </lineage>
</organism>
<dbReference type="GeneID" id="5025092"/>
<feature type="transmembrane region" description="Helical" evidence="1">
    <location>
        <begin position="105"/>
        <end position="126"/>
    </location>
</feature>
<feature type="transmembrane region" description="Helical" evidence="1">
    <location>
        <begin position="146"/>
        <end position="165"/>
    </location>
</feature>
<keyword evidence="1" id="KW-0812">Transmembrane</keyword>
<dbReference type="HOGENOM" id="CLU_1484734_0_0_1"/>
<feature type="transmembrane region" description="Helical" evidence="1">
    <location>
        <begin position="42"/>
        <end position="60"/>
    </location>
</feature>
<evidence type="ECO:0000256" key="1">
    <source>
        <dbReference type="SAM" id="Phobius"/>
    </source>
</evidence>
<dbReference type="Proteomes" id="UP000000600">
    <property type="component" value="Unassembled WGS sequence"/>
</dbReference>
<sequence length="182" mass="22049">MHYQYKILQTKQSLTYKQFYEKILWLFVQSSEHEKKFKDKSILFGWYWIATNLLWCFYFVKFEVILREMEYREQVVQNQRQGKVDEYLQIPTYLDVERLCKESTIILTIILFIGFCFPFACFILGVISGKKEKNEKNQSICLKVKIMFAFSFILYLSIYITGAYSNHLFKLNLKFCFLIIKF</sequence>
<evidence type="ECO:0008006" key="4">
    <source>
        <dbReference type="Google" id="ProtNLM"/>
    </source>
</evidence>
<dbReference type="InParanoid" id="A0CM93"/>
<keyword evidence="1" id="KW-1133">Transmembrane helix</keyword>
<keyword evidence="1" id="KW-0472">Membrane</keyword>
<dbReference type="KEGG" id="ptm:GSPATT00008389001"/>